<gene>
    <name evidence="2" type="ORF">PLEPLA_LOCUS38525</name>
</gene>
<reference evidence="2" key="1">
    <citation type="submission" date="2020-03" db="EMBL/GenBank/DDBJ databases">
        <authorList>
            <person name="Weist P."/>
        </authorList>
    </citation>
    <scope>NUCLEOTIDE SEQUENCE</scope>
</reference>
<evidence type="ECO:0000256" key="1">
    <source>
        <dbReference type="SAM" id="MobiDB-lite"/>
    </source>
</evidence>
<evidence type="ECO:0000313" key="3">
    <source>
        <dbReference type="Proteomes" id="UP001153269"/>
    </source>
</evidence>
<dbReference type="Proteomes" id="UP001153269">
    <property type="component" value="Unassembled WGS sequence"/>
</dbReference>
<protein>
    <submittedName>
        <fullName evidence="2">Uncharacterized protein</fullName>
    </submittedName>
</protein>
<comment type="caution">
    <text evidence="2">The sequence shown here is derived from an EMBL/GenBank/DDBJ whole genome shotgun (WGS) entry which is preliminary data.</text>
</comment>
<accession>A0A9N7VKF0</accession>
<sequence length="114" mass="12346">MDGLKGKEGSLQKDSWKTLGRGVEGRVVLFAPGCMDKPGSQLVQAEATPTARLPSPLPLHSALPWSSELGVVSAGMLKQVYGTCPDRRPHNSNTQCRDLHSPQKKGDFHQNKKA</sequence>
<name>A0A9N7VKF0_PLEPL</name>
<dbReference type="EMBL" id="CADEAL010004069">
    <property type="protein sequence ID" value="CAB1450833.1"/>
    <property type="molecule type" value="Genomic_DNA"/>
</dbReference>
<feature type="compositionally biased region" description="Basic and acidic residues" evidence="1">
    <location>
        <begin position="97"/>
        <end position="114"/>
    </location>
</feature>
<dbReference type="AlphaFoldDB" id="A0A9N7VKF0"/>
<keyword evidence="3" id="KW-1185">Reference proteome</keyword>
<feature type="region of interest" description="Disordered" evidence="1">
    <location>
        <begin position="83"/>
        <end position="114"/>
    </location>
</feature>
<evidence type="ECO:0000313" key="2">
    <source>
        <dbReference type="EMBL" id="CAB1450833.1"/>
    </source>
</evidence>
<organism evidence="2 3">
    <name type="scientific">Pleuronectes platessa</name>
    <name type="common">European plaice</name>
    <dbReference type="NCBI Taxonomy" id="8262"/>
    <lineage>
        <taxon>Eukaryota</taxon>
        <taxon>Metazoa</taxon>
        <taxon>Chordata</taxon>
        <taxon>Craniata</taxon>
        <taxon>Vertebrata</taxon>
        <taxon>Euteleostomi</taxon>
        <taxon>Actinopterygii</taxon>
        <taxon>Neopterygii</taxon>
        <taxon>Teleostei</taxon>
        <taxon>Neoteleostei</taxon>
        <taxon>Acanthomorphata</taxon>
        <taxon>Carangaria</taxon>
        <taxon>Pleuronectiformes</taxon>
        <taxon>Pleuronectoidei</taxon>
        <taxon>Pleuronectidae</taxon>
        <taxon>Pleuronectes</taxon>
    </lineage>
</organism>
<proteinExistence type="predicted"/>